<keyword evidence="8" id="KW-0408">Iron</keyword>
<evidence type="ECO:0000256" key="4">
    <source>
        <dbReference type="ARBA" id="ARBA00022452"/>
    </source>
</evidence>
<keyword evidence="10 16" id="KW-0798">TonB box</keyword>
<dbReference type="PROSITE" id="PS01156">
    <property type="entry name" value="TONB_DEPENDENT_REC_2"/>
    <property type="match status" value="1"/>
</dbReference>
<dbReference type="GO" id="GO:0009279">
    <property type="term" value="C:cell outer membrane"/>
    <property type="evidence" value="ECO:0007669"/>
    <property type="project" value="UniProtKB-SubCell"/>
</dbReference>
<dbReference type="Gene3D" id="2.170.130.10">
    <property type="entry name" value="TonB-dependent receptor, plug domain"/>
    <property type="match status" value="1"/>
</dbReference>
<keyword evidence="11 14" id="KW-0472">Membrane</keyword>
<dbReference type="NCBIfam" id="TIGR01783">
    <property type="entry name" value="TonB-siderophor"/>
    <property type="match status" value="1"/>
</dbReference>
<name>A0A975H3Z0_9BURK</name>
<dbReference type="InterPro" id="IPR037066">
    <property type="entry name" value="Plug_dom_sf"/>
</dbReference>
<evidence type="ECO:0000256" key="2">
    <source>
        <dbReference type="ARBA" id="ARBA00009810"/>
    </source>
</evidence>
<dbReference type="InterPro" id="IPR000531">
    <property type="entry name" value="Beta-barrel_TonB"/>
</dbReference>
<evidence type="ECO:0000256" key="11">
    <source>
        <dbReference type="ARBA" id="ARBA00023136"/>
    </source>
</evidence>
<dbReference type="Pfam" id="PF00593">
    <property type="entry name" value="TonB_dep_Rec_b-barrel"/>
    <property type="match status" value="1"/>
</dbReference>
<evidence type="ECO:0000256" key="1">
    <source>
        <dbReference type="ARBA" id="ARBA00004571"/>
    </source>
</evidence>
<evidence type="ECO:0000256" key="15">
    <source>
        <dbReference type="PROSITE-ProRule" id="PRU10144"/>
    </source>
</evidence>
<keyword evidence="6 14" id="KW-0812">Transmembrane</keyword>
<feature type="short sequence motif" description="TonB C-terminal box" evidence="15">
    <location>
        <begin position="736"/>
        <end position="753"/>
    </location>
</feature>
<comment type="subcellular location">
    <subcellularLocation>
        <location evidence="1 14">Cell outer membrane</location>
        <topology evidence="1 14">Multi-pass membrane protein</topology>
    </subcellularLocation>
</comment>
<dbReference type="Gene3D" id="2.40.170.20">
    <property type="entry name" value="TonB-dependent receptor, beta-barrel domain"/>
    <property type="match status" value="1"/>
</dbReference>
<evidence type="ECO:0000256" key="9">
    <source>
        <dbReference type="ARBA" id="ARBA00023065"/>
    </source>
</evidence>
<dbReference type="CDD" id="cd01347">
    <property type="entry name" value="ligand_gated_channel"/>
    <property type="match status" value="1"/>
</dbReference>
<gene>
    <name evidence="20" type="ORF">J1M35_05620</name>
</gene>
<keyword evidence="4 14" id="KW-1134">Transmembrane beta strand</keyword>
<proteinExistence type="inferred from homology"/>
<dbReference type="Pfam" id="PF07715">
    <property type="entry name" value="Plug"/>
    <property type="match status" value="1"/>
</dbReference>
<evidence type="ECO:0000256" key="12">
    <source>
        <dbReference type="ARBA" id="ARBA00023170"/>
    </source>
</evidence>
<keyword evidence="3 14" id="KW-0813">Transport</keyword>
<feature type="chain" id="PRO_5036948987" evidence="17">
    <location>
        <begin position="43"/>
        <end position="753"/>
    </location>
</feature>
<dbReference type="PROSITE" id="PS52016">
    <property type="entry name" value="TONB_DEPENDENT_REC_3"/>
    <property type="match status" value="1"/>
</dbReference>
<reference evidence="20" key="1">
    <citation type="submission" date="2021-03" db="EMBL/GenBank/DDBJ databases">
        <title>Ottowia sp. 27C isolated from the cloaca of a Giant Asian pond turtle (Heosemys grandis).</title>
        <authorList>
            <person name="Spergser J."/>
            <person name="Busse H.-J."/>
        </authorList>
    </citation>
    <scope>NUCLEOTIDE SEQUENCE</scope>
    <source>
        <strain evidence="20">27C</strain>
    </source>
</reference>
<feature type="domain" description="TonB-dependent receptor-like beta-barrel" evidence="18">
    <location>
        <begin position="285"/>
        <end position="719"/>
    </location>
</feature>
<dbReference type="InterPro" id="IPR039426">
    <property type="entry name" value="TonB-dep_rcpt-like"/>
</dbReference>
<evidence type="ECO:0000256" key="3">
    <source>
        <dbReference type="ARBA" id="ARBA00022448"/>
    </source>
</evidence>
<evidence type="ECO:0000256" key="5">
    <source>
        <dbReference type="ARBA" id="ARBA00022496"/>
    </source>
</evidence>
<evidence type="ECO:0000256" key="8">
    <source>
        <dbReference type="ARBA" id="ARBA00023004"/>
    </source>
</evidence>
<dbReference type="RefSeq" id="WP_208010267.1">
    <property type="nucleotide sequence ID" value="NZ_CP071796.1"/>
</dbReference>
<dbReference type="PANTHER" id="PTHR32552">
    <property type="entry name" value="FERRICHROME IRON RECEPTOR-RELATED"/>
    <property type="match status" value="1"/>
</dbReference>
<dbReference type="AlphaFoldDB" id="A0A975H3Z0"/>
<feature type="signal peptide" evidence="17">
    <location>
        <begin position="1"/>
        <end position="42"/>
    </location>
</feature>
<dbReference type="KEGG" id="otd:J1M35_05620"/>
<evidence type="ECO:0000256" key="17">
    <source>
        <dbReference type="SAM" id="SignalP"/>
    </source>
</evidence>
<keyword evidence="9" id="KW-0406">Ion transport</keyword>
<dbReference type="Proteomes" id="UP000663903">
    <property type="component" value="Chromosome"/>
</dbReference>
<evidence type="ECO:0000256" key="14">
    <source>
        <dbReference type="PROSITE-ProRule" id="PRU01360"/>
    </source>
</evidence>
<evidence type="ECO:0000256" key="16">
    <source>
        <dbReference type="RuleBase" id="RU003357"/>
    </source>
</evidence>
<evidence type="ECO:0000256" key="7">
    <source>
        <dbReference type="ARBA" id="ARBA00022729"/>
    </source>
</evidence>
<feature type="domain" description="TonB-dependent receptor plug" evidence="19">
    <location>
        <begin position="98"/>
        <end position="196"/>
    </location>
</feature>
<protein>
    <submittedName>
        <fullName evidence="20">TonB-dependent receptor</fullName>
    </submittedName>
</protein>
<evidence type="ECO:0000313" key="21">
    <source>
        <dbReference type="Proteomes" id="UP000663903"/>
    </source>
</evidence>
<evidence type="ECO:0000256" key="13">
    <source>
        <dbReference type="ARBA" id="ARBA00023237"/>
    </source>
</evidence>
<dbReference type="PANTHER" id="PTHR32552:SF82">
    <property type="entry name" value="FCUA PROTEIN"/>
    <property type="match status" value="1"/>
</dbReference>
<keyword evidence="13 14" id="KW-0998">Cell outer membrane</keyword>
<dbReference type="InterPro" id="IPR036942">
    <property type="entry name" value="Beta-barrel_TonB_sf"/>
</dbReference>
<dbReference type="InterPro" id="IPR010105">
    <property type="entry name" value="TonB_sidphr_rcpt"/>
</dbReference>
<keyword evidence="12 20" id="KW-0675">Receptor</keyword>
<dbReference type="EMBL" id="CP071796">
    <property type="protein sequence ID" value="QTD46368.1"/>
    <property type="molecule type" value="Genomic_DNA"/>
</dbReference>
<keyword evidence="7 17" id="KW-0732">Signal</keyword>
<evidence type="ECO:0000256" key="10">
    <source>
        <dbReference type="ARBA" id="ARBA00023077"/>
    </source>
</evidence>
<keyword evidence="5" id="KW-0410">Iron transport</keyword>
<dbReference type="GO" id="GO:0015344">
    <property type="term" value="F:siderophore uptake transmembrane transporter activity"/>
    <property type="evidence" value="ECO:0007669"/>
    <property type="project" value="TreeGrafter"/>
</dbReference>
<sequence>MRKPTGPLAVHSSTAAIFKASAPLRHTAVAGAAALLCLAAQAQQQPEPAPTHDGDTPSLGAVTVRASADASAQGLSPAYAGGQVARGARAGILGTQDAMNTPFSTTAYTQELIQDKQARSVGDVLQNDPGVRVARGFGNFQESYFIRGFIVGSDDSAYNGLYGLLPRQYIASELFERVEVLRGASAFLNGAAPGGGGLGGTLNLLPKRAPNEPLTRVDLNAASGSQWGAAVDVARRFGPDQSAGVRLNLARRQGGTGIDQEKVDLGLAALGLDWHSARARLSADLGWQDHRLKQTRTNVTLGAGVAQVPHAPDTRANFAQTWTFSNERDVFGTLRGEYDLSDQVTAWAAWGMRRGNEANALANLTLNNGASGAGRAYRFDNTRQDRVSTGEIGLRGKRRTGAVGHEWVASASSFSLEVDNAYVMDWRNTFATNLYAPAFVALPGFSAGALRGNDLQRPALNRGTHMSSIALGNTLSLAGDAVRLTLGLRHQRLQLKNYAYNTGALASNYDKSRLSPALGVVVKPTKQLSLYANYIEGLSQGETAPATAVNVGEMLAPYVAKQTEVGVKYDLGRMGLGLALFSTEKPRSLLDADKHFTGGGRDRHRGAEFTVYGEAARGLRLLGGMTWLQATQQRTGVAATEGRRVIGVPRFQASLGADWDIPGVRGLTLDGRVTHTGASFANASNTLRVPGWTRLDAGVRYLTEVNGQLLTLRLRVNNLANRRYWASVGGHPGSGYLVAAAPRSISFSASIDF</sequence>
<evidence type="ECO:0000256" key="6">
    <source>
        <dbReference type="ARBA" id="ARBA00022692"/>
    </source>
</evidence>
<dbReference type="SUPFAM" id="SSF56935">
    <property type="entry name" value="Porins"/>
    <property type="match status" value="1"/>
</dbReference>
<evidence type="ECO:0000259" key="19">
    <source>
        <dbReference type="Pfam" id="PF07715"/>
    </source>
</evidence>
<accession>A0A975H3Z0</accession>
<keyword evidence="21" id="KW-1185">Reference proteome</keyword>
<dbReference type="GO" id="GO:0038023">
    <property type="term" value="F:signaling receptor activity"/>
    <property type="evidence" value="ECO:0007669"/>
    <property type="project" value="InterPro"/>
</dbReference>
<dbReference type="InterPro" id="IPR010917">
    <property type="entry name" value="TonB_rcpt_CS"/>
</dbReference>
<organism evidence="20 21">
    <name type="scientific">Ottowia testudinis</name>
    <dbReference type="NCBI Taxonomy" id="2816950"/>
    <lineage>
        <taxon>Bacteria</taxon>
        <taxon>Pseudomonadati</taxon>
        <taxon>Pseudomonadota</taxon>
        <taxon>Betaproteobacteria</taxon>
        <taxon>Burkholderiales</taxon>
        <taxon>Comamonadaceae</taxon>
        <taxon>Ottowia</taxon>
    </lineage>
</organism>
<dbReference type="GO" id="GO:0015891">
    <property type="term" value="P:siderophore transport"/>
    <property type="evidence" value="ECO:0007669"/>
    <property type="project" value="InterPro"/>
</dbReference>
<evidence type="ECO:0000259" key="18">
    <source>
        <dbReference type="Pfam" id="PF00593"/>
    </source>
</evidence>
<evidence type="ECO:0000313" key="20">
    <source>
        <dbReference type="EMBL" id="QTD46368.1"/>
    </source>
</evidence>
<dbReference type="InterPro" id="IPR012910">
    <property type="entry name" value="Plug_dom"/>
</dbReference>
<comment type="similarity">
    <text evidence="2 14 16">Belongs to the TonB-dependent receptor family.</text>
</comment>